<accession>A0A0F8WQU6</accession>
<comment type="caution">
    <text evidence="1">The sequence shown here is derived from an EMBL/GenBank/DDBJ whole genome shotgun (WGS) entry which is preliminary data.</text>
</comment>
<name>A0A0F8WQU6_9ZZZZ</name>
<dbReference type="AlphaFoldDB" id="A0A0F8WQU6"/>
<organism evidence="1">
    <name type="scientific">marine sediment metagenome</name>
    <dbReference type="NCBI Taxonomy" id="412755"/>
    <lineage>
        <taxon>unclassified sequences</taxon>
        <taxon>metagenomes</taxon>
        <taxon>ecological metagenomes</taxon>
    </lineage>
</organism>
<dbReference type="EMBL" id="LAZR01063686">
    <property type="protein sequence ID" value="KKK59018.1"/>
    <property type="molecule type" value="Genomic_DNA"/>
</dbReference>
<sequence>MKQVKGFPPNYLHIKSILGEHKGNIYTYGDVIYNPTGEKIPEDILIHEEVHSKQQRRYATSEFWWMKYCTDSNFRLDQELEAYATQLNWIKENYNNKGVKEALTEYATNLSNPMYKLNITLREAETRIRRVARDI</sequence>
<gene>
    <name evidence="1" type="ORF">LCGC14_3038590</name>
</gene>
<protein>
    <recommendedName>
        <fullName evidence="2">DUF4157 domain-containing protein</fullName>
    </recommendedName>
</protein>
<proteinExistence type="predicted"/>
<evidence type="ECO:0000313" key="1">
    <source>
        <dbReference type="EMBL" id="KKK59018.1"/>
    </source>
</evidence>
<evidence type="ECO:0008006" key="2">
    <source>
        <dbReference type="Google" id="ProtNLM"/>
    </source>
</evidence>
<reference evidence="1" key="1">
    <citation type="journal article" date="2015" name="Nature">
        <title>Complex archaea that bridge the gap between prokaryotes and eukaryotes.</title>
        <authorList>
            <person name="Spang A."/>
            <person name="Saw J.H."/>
            <person name="Jorgensen S.L."/>
            <person name="Zaremba-Niedzwiedzka K."/>
            <person name="Martijn J."/>
            <person name="Lind A.E."/>
            <person name="van Eijk R."/>
            <person name="Schleper C."/>
            <person name="Guy L."/>
            <person name="Ettema T.J."/>
        </authorList>
    </citation>
    <scope>NUCLEOTIDE SEQUENCE</scope>
</reference>